<evidence type="ECO:0000256" key="1">
    <source>
        <dbReference type="ARBA" id="ARBA00004123"/>
    </source>
</evidence>
<gene>
    <name evidence="10" type="ORF">OLC1_LOCUS3015</name>
</gene>
<feature type="region of interest" description="Disordered" evidence="7">
    <location>
        <begin position="78"/>
        <end position="106"/>
    </location>
</feature>
<feature type="region of interest" description="Disordered" evidence="7">
    <location>
        <begin position="232"/>
        <end position="259"/>
    </location>
</feature>
<dbReference type="InterPro" id="IPR046955">
    <property type="entry name" value="PHR1-like"/>
</dbReference>
<reference evidence="10" key="1">
    <citation type="submission" date="2023-03" db="EMBL/GenBank/DDBJ databases">
        <authorList>
            <person name="Julca I."/>
        </authorList>
    </citation>
    <scope>NUCLEOTIDE SEQUENCE</scope>
</reference>
<evidence type="ECO:0000259" key="8">
    <source>
        <dbReference type="Pfam" id="PF00249"/>
    </source>
</evidence>
<dbReference type="Pfam" id="PF00249">
    <property type="entry name" value="Myb_DNA-binding"/>
    <property type="match status" value="1"/>
</dbReference>
<dbReference type="NCBIfam" id="TIGR01557">
    <property type="entry name" value="myb_SHAQKYF"/>
    <property type="match status" value="1"/>
</dbReference>
<dbReference type="PANTHER" id="PTHR31499">
    <property type="entry name" value="MYB FAMILY TRANSCRIPTION FACTOR PHL11"/>
    <property type="match status" value="1"/>
</dbReference>
<evidence type="ECO:0000256" key="3">
    <source>
        <dbReference type="ARBA" id="ARBA00023015"/>
    </source>
</evidence>
<evidence type="ECO:0000259" key="9">
    <source>
        <dbReference type="Pfam" id="PF14379"/>
    </source>
</evidence>
<evidence type="ECO:0000256" key="4">
    <source>
        <dbReference type="ARBA" id="ARBA00023054"/>
    </source>
</evidence>
<evidence type="ECO:0000256" key="6">
    <source>
        <dbReference type="ARBA" id="ARBA00023242"/>
    </source>
</evidence>
<dbReference type="SUPFAM" id="SSF46689">
    <property type="entry name" value="Homeodomain-like"/>
    <property type="match status" value="1"/>
</dbReference>
<name>A0AAV1C5X5_OLDCO</name>
<dbReference type="FunFam" id="1.10.10.60:FF:000002">
    <property type="entry name" value="Myb family transcription factor"/>
    <property type="match status" value="1"/>
</dbReference>
<dbReference type="Pfam" id="PF14379">
    <property type="entry name" value="Myb_CC_LHEQLE"/>
    <property type="match status" value="1"/>
</dbReference>
<dbReference type="Gene3D" id="1.10.10.60">
    <property type="entry name" value="Homeodomain-like"/>
    <property type="match status" value="1"/>
</dbReference>
<comment type="subcellular location">
    <subcellularLocation>
        <location evidence="1">Nucleus</location>
    </subcellularLocation>
</comment>
<dbReference type="GO" id="GO:0003677">
    <property type="term" value="F:DNA binding"/>
    <property type="evidence" value="ECO:0007669"/>
    <property type="project" value="InterPro"/>
</dbReference>
<dbReference type="GO" id="GO:0005634">
    <property type="term" value="C:nucleus"/>
    <property type="evidence" value="ECO:0007669"/>
    <property type="project" value="UniProtKB-SubCell"/>
</dbReference>
<feature type="region of interest" description="Disordered" evidence="7">
    <location>
        <begin position="387"/>
        <end position="484"/>
    </location>
</feature>
<dbReference type="InterPro" id="IPR025756">
    <property type="entry name" value="Myb_CC_LHEQLE"/>
</dbReference>
<feature type="compositionally biased region" description="Polar residues" evidence="7">
    <location>
        <begin position="439"/>
        <end position="450"/>
    </location>
</feature>
<evidence type="ECO:0000313" key="11">
    <source>
        <dbReference type="Proteomes" id="UP001161247"/>
    </source>
</evidence>
<feature type="compositionally biased region" description="Basic and acidic residues" evidence="7">
    <location>
        <begin position="418"/>
        <end position="431"/>
    </location>
</feature>
<keyword evidence="11" id="KW-1185">Reference proteome</keyword>
<evidence type="ECO:0000256" key="7">
    <source>
        <dbReference type="SAM" id="MobiDB-lite"/>
    </source>
</evidence>
<dbReference type="InterPro" id="IPR001005">
    <property type="entry name" value="SANT/Myb"/>
</dbReference>
<dbReference type="InterPro" id="IPR009057">
    <property type="entry name" value="Homeodomain-like_sf"/>
</dbReference>
<evidence type="ECO:0000313" key="10">
    <source>
        <dbReference type="EMBL" id="CAI9090979.1"/>
    </source>
</evidence>
<comment type="similarity">
    <text evidence="2">Belongs to the MYB-CC family.</text>
</comment>
<proteinExistence type="inferred from homology"/>
<feature type="compositionally biased region" description="Basic and acidic residues" evidence="7">
    <location>
        <begin position="454"/>
        <end position="463"/>
    </location>
</feature>
<feature type="compositionally biased region" description="Basic and acidic residues" evidence="7">
    <location>
        <begin position="387"/>
        <end position="406"/>
    </location>
</feature>
<feature type="compositionally biased region" description="Polar residues" evidence="7">
    <location>
        <begin position="78"/>
        <end position="101"/>
    </location>
</feature>
<feature type="domain" description="Myb-like" evidence="8">
    <location>
        <begin position="260"/>
        <end position="311"/>
    </location>
</feature>
<dbReference type="EMBL" id="OX459118">
    <property type="protein sequence ID" value="CAI9090979.1"/>
    <property type="molecule type" value="Genomic_DNA"/>
</dbReference>
<dbReference type="Proteomes" id="UP001161247">
    <property type="component" value="Chromosome 1"/>
</dbReference>
<feature type="domain" description="MYB-CC type transcription factor LHEQLE-containing" evidence="9">
    <location>
        <begin position="345"/>
        <end position="390"/>
    </location>
</feature>
<dbReference type="PANTHER" id="PTHR31499:SF80">
    <property type="entry name" value="HTH MYB-TYPE DOMAIN-CONTAINING PROTEIN"/>
    <property type="match status" value="1"/>
</dbReference>
<dbReference type="GO" id="GO:0003700">
    <property type="term" value="F:DNA-binding transcription factor activity"/>
    <property type="evidence" value="ECO:0007669"/>
    <property type="project" value="InterPro"/>
</dbReference>
<keyword evidence="6" id="KW-0539">Nucleus</keyword>
<evidence type="ECO:0000256" key="2">
    <source>
        <dbReference type="ARBA" id="ARBA00006783"/>
    </source>
</evidence>
<feature type="compositionally biased region" description="Low complexity" evidence="7">
    <location>
        <begin position="240"/>
        <end position="255"/>
    </location>
</feature>
<keyword evidence="5" id="KW-0804">Transcription</keyword>
<protein>
    <submittedName>
        <fullName evidence="10">OLC1v1025888C2</fullName>
    </submittedName>
</protein>
<accession>A0AAV1C5X5</accession>
<dbReference type="InterPro" id="IPR006447">
    <property type="entry name" value="Myb_dom_plants"/>
</dbReference>
<keyword evidence="3" id="KW-0805">Transcription regulation</keyword>
<sequence>MDARSSIFIPRTSENFSNMAASVATSASLPNLPTPFIEKYPKMPDSVQVTSEQELKANSHSSCQAPLATRSGAVGHHFSSNSGFSRDSKFSPVTLTPQGIRSPNYPFLSRSTNCKTSLGNSQSSYSGVQSPPMESYHLEDSHPPWGKDALQDLPDFSGTIPAQNGQVESLSGVMASEDHIKKNDWSDWADDLISVDESLDSNWGDLLADVNVPDPEPKLLDVTANVPALDPKITNQNVKSPGQSCPLSSPSSSTPVTKPRMRWTPELHEVFVEAVNKLGGSERATPKGVLKLMNKEGLTIYHVKSHLQKYRTARYKPESSEGESEKKSTAVADVTSLDLKTTVGITEALRLQMEVQKQLHEQLEIQRSLQLRIEEQGRCIQMMLEQQKKMEEERTKTKTANADEHSASPSRPSQPPASDDKSESLEKDNKNELAMSNEAGASSEQTQSPNKKQKSPERQASKDDDQETSVPPAKRAKPDETSNS</sequence>
<dbReference type="AlphaFoldDB" id="A0AAV1C5X5"/>
<organism evidence="10 11">
    <name type="scientific">Oldenlandia corymbosa var. corymbosa</name>
    <dbReference type="NCBI Taxonomy" id="529605"/>
    <lineage>
        <taxon>Eukaryota</taxon>
        <taxon>Viridiplantae</taxon>
        <taxon>Streptophyta</taxon>
        <taxon>Embryophyta</taxon>
        <taxon>Tracheophyta</taxon>
        <taxon>Spermatophyta</taxon>
        <taxon>Magnoliopsida</taxon>
        <taxon>eudicotyledons</taxon>
        <taxon>Gunneridae</taxon>
        <taxon>Pentapetalae</taxon>
        <taxon>asterids</taxon>
        <taxon>lamiids</taxon>
        <taxon>Gentianales</taxon>
        <taxon>Rubiaceae</taxon>
        <taxon>Rubioideae</taxon>
        <taxon>Spermacoceae</taxon>
        <taxon>Hedyotis-Oldenlandia complex</taxon>
        <taxon>Oldenlandia</taxon>
    </lineage>
</organism>
<feature type="region of interest" description="Disordered" evidence="7">
    <location>
        <begin position="118"/>
        <end position="141"/>
    </location>
</feature>
<evidence type="ECO:0000256" key="5">
    <source>
        <dbReference type="ARBA" id="ARBA00023163"/>
    </source>
</evidence>
<feature type="compositionally biased region" description="Polar residues" evidence="7">
    <location>
        <begin position="118"/>
        <end position="129"/>
    </location>
</feature>
<keyword evidence="4" id="KW-0175">Coiled coil</keyword>